<dbReference type="RefSeq" id="WP_192765624.1">
    <property type="nucleotide sequence ID" value="NZ_JADBEB010000001.1"/>
</dbReference>
<dbReference type="PANTHER" id="PTHR37316">
    <property type="entry name" value="TEICHOIC ACID GLYCEROL-PHOSPHATE PRIMASE"/>
    <property type="match status" value="1"/>
</dbReference>
<dbReference type="InterPro" id="IPR029044">
    <property type="entry name" value="Nucleotide-diphossugar_trans"/>
</dbReference>
<keyword evidence="4 8" id="KW-0808">Transferase</keyword>
<comment type="similarity">
    <text evidence="2">Belongs to the CDP-glycerol glycerophosphotransferase family.</text>
</comment>
<dbReference type="InterPro" id="IPR043149">
    <property type="entry name" value="TagF_N"/>
</dbReference>
<dbReference type="PANTHER" id="PTHR37316:SF3">
    <property type="entry name" value="TEICHOIC ACID GLYCEROL-PHOSPHATE TRANSFERASE"/>
    <property type="match status" value="1"/>
</dbReference>
<evidence type="ECO:0000256" key="1">
    <source>
        <dbReference type="ARBA" id="ARBA00004202"/>
    </source>
</evidence>
<evidence type="ECO:0000313" key="9">
    <source>
        <dbReference type="Proteomes" id="UP000649753"/>
    </source>
</evidence>
<evidence type="ECO:0000256" key="2">
    <source>
        <dbReference type="ARBA" id="ARBA00010488"/>
    </source>
</evidence>
<evidence type="ECO:0000259" key="7">
    <source>
        <dbReference type="Pfam" id="PF00535"/>
    </source>
</evidence>
<keyword evidence="5" id="KW-0777">Teichoic acid biosynthesis</keyword>
<evidence type="ECO:0000313" key="8">
    <source>
        <dbReference type="EMBL" id="MBE1485439.1"/>
    </source>
</evidence>
<dbReference type="InterPro" id="IPR007554">
    <property type="entry name" value="Glycerophosphate_synth"/>
</dbReference>
<evidence type="ECO:0000256" key="4">
    <source>
        <dbReference type="ARBA" id="ARBA00022679"/>
    </source>
</evidence>
<dbReference type="Gene3D" id="3.40.50.12580">
    <property type="match status" value="1"/>
</dbReference>
<dbReference type="SUPFAM" id="SSF53448">
    <property type="entry name" value="Nucleotide-diphospho-sugar transferases"/>
    <property type="match status" value="1"/>
</dbReference>
<dbReference type="InterPro" id="IPR043148">
    <property type="entry name" value="TagF_C"/>
</dbReference>
<organism evidence="8 9">
    <name type="scientific">Plantactinospora soyae</name>
    <dbReference type="NCBI Taxonomy" id="1544732"/>
    <lineage>
        <taxon>Bacteria</taxon>
        <taxon>Bacillati</taxon>
        <taxon>Actinomycetota</taxon>
        <taxon>Actinomycetes</taxon>
        <taxon>Micromonosporales</taxon>
        <taxon>Micromonosporaceae</taxon>
        <taxon>Plantactinospora</taxon>
    </lineage>
</organism>
<comment type="subcellular location">
    <subcellularLocation>
        <location evidence="1">Cell membrane</location>
        <topology evidence="1">Peripheral membrane protein</topology>
    </subcellularLocation>
</comment>
<feature type="domain" description="Glycosyltransferase 2-like" evidence="7">
    <location>
        <begin position="5"/>
        <end position="128"/>
    </location>
</feature>
<keyword evidence="3" id="KW-1003">Cell membrane</keyword>
<dbReference type="FunFam" id="3.90.550.10:FF:000196">
    <property type="entry name" value="Glycosyl transferase"/>
    <property type="match status" value="1"/>
</dbReference>
<dbReference type="Pfam" id="PF04464">
    <property type="entry name" value="Glyphos_transf"/>
    <property type="match status" value="1"/>
</dbReference>
<evidence type="ECO:0000256" key="3">
    <source>
        <dbReference type="ARBA" id="ARBA00022475"/>
    </source>
</evidence>
<dbReference type="Proteomes" id="UP000649753">
    <property type="component" value="Unassembled WGS sequence"/>
</dbReference>
<dbReference type="EC" id="2.7.8.12" evidence="8"/>
<comment type="caution">
    <text evidence="8">The sequence shown here is derived from an EMBL/GenBank/DDBJ whole genome shotgun (WGS) entry which is preliminary data.</text>
</comment>
<keyword evidence="6" id="KW-0472">Membrane</keyword>
<evidence type="ECO:0000256" key="6">
    <source>
        <dbReference type="ARBA" id="ARBA00023136"/>
    </source>
</evidence>
<dbReference type="AlphaFoldDB" id="A0A927LZV3"/>
<name>A0A927LZV3_9ACTN</name>
<dbReference type="GO" id="GO:0047355">
    <property type="term" value="F:CDP-glycerol glycerophosphotransferase activity"/>
    <property type="evidence" value="ECO:0007669"/>
    <property type="project" value="UniProtKB-EC"/>
</dbReference>
<dbReference type="GO" id="GO:0005886">
    <property type="term" value="C:plasma membrane"/>
    <property type="evidence" value="ECO:0007669"/>
    <property type="project" value="UniProtKB-SubCell"/>
</dbReference>
<sequence length="769" mass="85940">MPLISFVVPVYRVQGYLRDCLDSILDQPVRDVEVVAVDDCSPDSCGEIVAEYAARDHRVRVVTLDENVGLGEARNIGLDLATGDYVWFLDSDDWLVDGCLVAVAERLRRVEPEVLVVDHVRAYWNNRTLGSGLDDTIGDSGDAVFGVRDRPEVIGVLHTAWNKVVHRRFLVDLGLRFGPGWYEDVSFSYPALLAARRISVLDVVCVNYRQRRSGAITRTLDDRHFEVFPHWRRVFDLMRRWGPEYDDLRPMIFERMVWHYLIVLGNGRRVSPQLRRAFFEQVAADYRRWLPPDGYRVPGGVEGLKHRLVAGGHWRAYVLLRAVHRSRGSARRLARRPLPGPLVRAARLAVPPSRGVRPPLPAPLSRPVQLPAVLSRARRLTRAALLRGYYHAQLRAPLDPTLALYASYWYRGYACNPAAIYAKARELAPGIRGVWVVRRDRVSSLPPGVPYVVAGSRPYFRALARAHWLINNVNFPDYVVKRRGSVHVQTHHGTPVKVMGLDQQRYPRGAAGLSFPGLLRRIDRWDYSVTANTFSTQRWERAYPADYLTLEAGYPRNDRLVNAGPEEIGAVRDRLGIAAGDRVVLYAPTHREHHPGYWPPFDPGALLDVLGPAGRLLIRGHYLDPGAVAAGGGASGTPASVGSPDVGDRVTDVTGHPSVEDLYLAADVLVTDYSSAMFDYGTLDRPIVIYAPDWDDYRRERGVYLDVLAEGPGVAATSLPELLDLFDGGAVDGAEASGARARFRHRFCALDDGRAAERVVRRTLLDEPG</sequence>
<dbReference type="Gene3D" id="3.90.550.10">
    <property type="entry name" value="Spore Coat Polysaccharide Biosynthesis Protein SpsA, Chain A"/>
    <property type="match status" value="1"/>
</dbReference>
<accession>A0A927LZV3</accession>
<protein>
    <submittedName>
        <fullName evidence="8">CDP-glycerol glycerophosphotransferase</fullName>
        <ecNumber evidence="8">2.7.8.12</ecNumber>
    </submittedName>
</protein>
<dbReference type="CDD" id="cd00761">
    <property type="entry name" value="Glyco_tranf_GTA_type"/>
    <property type="match status" value="1"/>
</dbReference>
<evidence type="ECO:0000256" key="5">
    <source>
        <dbReference type="ARBA" id="ARBA00022944"/>
    </source>
</evidence>
<dbReference type="InterPro" id="IPR051612">
    <property type="entry name" value="Teichoic_Acid_Biosynth"/>
</dbReference>
<proteinExistence type="inferred from homology"/>
<reference evidence="8" key="1">
    <citation type="submission" date="2020-10" db="EMBL/GenBank/DDBJ databases">
        <title>Sequencing the genomes of 1000 actinobacteria strains.</title>
        <authorList>
            <person name="Klenk H.-P."/>
        </authorList>
    </citation>
    <scope>NUCLEOTIDE SEQUENCE</scope>
    <source>
        <strain evidence="8">DSM 46832</strain>
    </source>
</reference>
<dbReference type="Pfam" id="PF00535">
    <property type="entry name" value="Glycos_transf_2"/>
    <property type="match status" value="1"/>
</dbReference>
<dbReference type="SUPFAM" id="SSF53756">
    <property type="entry name" value="UDP-Glycosyltransferase/glycogen phosphorylase"/>
    <property type="match status" value="1"/>
</dbReference>
<gene>
    <name evidence="8" type="ORF">H4W31_001077</name>
</gene>
<dbReference type="EMBL" id="JADBEB010000001">
    <property type="protein sequence ID" value="MBE1485439.1"/>
    <property type="molecule type" value="Genomic_DNA"/>
</dbReference>
<dbReference type="GO" id="GO:0019350">
    <property type="term" value="P:teichoic acid biosynthetic process"/>
    <property type="evidence" value="ECO:0007669"/>
    <property type="project" value="UniProtKB-KW"/>
</dbReference>
<dbReference type="InterPro" id="IPR001173">
    <property type="entry name" value="Glyco_trans_2-like"/>
</dbReference>
<keyword evidence="9" id="KW-1185">Reference proteome</keyword>
<dbReference type="Gene3D" id="3.40.50.11820">
    <property type="match status" value="1"/>
</dbReference>